<accession>A0A0G1XF42</accession>
<dbReference type="AlphaFoldDB" id="A0A0G1XF42"/>
<gene>
    <name evidence="1" type="ORF">UY72_C0040G0003</name>
</gene>
<evidence type="ECO:0000313" key="2">
    <source>
        <dbReference type="Proteomes" id="UP000034846"/>
    </source>
</evidence>
<dbReference type="Proteomes" id="UP000034846">
    <property type="component" value="Unassembled WGS sequence"/>
</dbReference>
<comment type="caution">
    <text evidence="1">The sequence shown here is derived from an EMBL/GenBank/DDBJ whole genome shotgun (WGS) entry which is preliminary data.</text>
</comment>
<name>A0A0G1XF42_9BACT</name>
<dbReference type="EMBL" id="LCRD01000040">
    <property type="protein sequence ID" value="KKW29561.1"/>
    <property type="molecule type" value="Genomic_DNA"/>
</dbReference>
<sequence>MIPFSPDLRRAESACWCHVDDLIVARATTAPTIRLRGKSWKPGEHTLLTPYQLLWRYGIHPEREAGPYGIDMHWSVYSYLWAQQYYGFDVYVESWPKPLKGNKGLHGWYWQSKYYRPIYAFVALLENRHPQETLKFRLSMFALSPHKRVKALTSTANFYLANPVDTMAPGGFHDRVANYGIQLVMQ</sequence>
<organism evidence="1 2">
    <name type="scientific">Candidatus Uhrbacteria bacterium GW2011_GWD2_52_7</name>
    <dbReference type="NCBI Taxonomy" id="1618989"/>
    <lineage>
        <taxon>Bacteria</taxon>
        <taxon>Candidatus Uhriibacteriota</taxon>
    </lineage>
</organism>
<evidence type="ECO:0000313" key="1">
    <source>
        <dbReference type="EMBL" id="KKW29561.1"/>
    </source>
</evidence>
<proteinExistence type="predicted"/>
<reference evidence="1 2" key="1">
    <citation type="journal article" date="2015" name="Nature">
        <title>rRNA introns, odd ribosomes, and small enigmatic genomes across a large radiation of phyla.</title>
        <authorList>
            <person name="Brown C.T."/>
            <person name="Hug L.A."/>
            <person name="Thomas B.C."/>
            <person name="Sharon I."/>
            <person name="Castelle C.J."/>
            <person name="Singh A."/>
            <person name="Wilkins M.J."/>
            <person name="Williams K.H."/>
            <person name="Banfield J.F."/>
        </authorList>
    </citation>
    <scope>NUCLEOTIDE SEQUENCE [LARGE SCALE GENOMIC DNA]</scope>
</reference>
<protein>
    <submittedName>
        <fullName evidence="1">Uncharacterized protein</fullName>
    </submittedName>
</protein>